<dbReference type="EMBL" id="CP017675">
    <property type="protein sequence ID" value="APB32334.1"/>
    <property type="molecule type" value="Genomic_DNA"/>
</dbReference>
<evidence type="ECO:0000313" key="3">
    <source>
        <dbReference type="Proteomes" id="UP000180235"/>
    </source>
</evidence>
<dbReference type="Proteomes" id="UP000180235">
    <property type="component" value="Chromosome"/>
</dbReference>
<dbReference type="PANTHER" id="PTHR33824">
    <property type="entry name" value="POLYKETIDE CYCLASE/DEHYDRASE AND LIPID TRANSPORT SUPERFAMILY PROTEIN"/>
    <property type="match status" value="1"/>
</dbReference>
<organism evidence="2 3">
    <name type="scientific">Gloeomargarita lithophora Alchichica-D10</name>
    <dbReference type="NCBI Taxonomy" id="1188229"/>
    <lineage>
        <taxon>Bacteria</taxon>
        <taxon>Bacillati</taxon>
        <taxon>Cyanobacteriota</taxon>
        <taxon>Cyanophyceae</taxon>
        <taxon>Gloeomargaritales</taxon>
        <taxon>Gloeomargaritaceae</taxon>
        <taxon>Gloeomargarita</taxon>
    </lineage>
</organism>
<dbReference type="SUPFAM" id="SSF55961">
    <property type="entry name" value="Bet v1-like"/>
    <property type="match status" value="1"/>
</dbReference>
<sequence length="153" mass="17857">MTEWLEHTVQVDVEIPVSEAWALWSDLEQIPHWMQWIRSVEVLPEQPELSRWHLATRGLDFNWHSRIVKQIPLQIMQWESVTGLPNRGAVRFYDRGAHCVVKLTVAYSLPAWVSQWVDGLVGPHVERTLRLDLERFRLYSQGLSPELAPARLA</sequence>
<dbReference type="RefSeq" id="WP_071453093.1">
    <property type="nucleotide sequence ID" value="NZ_CP017675.1"/>
</dbReference>
<dbReference type="PANTHER" id="PTHR33824:SF7">
    <property type="entry name" value="POLYKETIDE CYCLASE_DEHYDRASE AND LIPID TRANSPORT SUPERFAMILY PROTEIN"/>
    <property type="match status" value="1"/>
</dbReference>
<name>A0A1J0A8T1_9CYAN</name>
<dbReference type="InterPro" id="IPR005031">
    <property type="entry name" value="COQ10_START"/>
</dbReference>
<dbReference type="STRING" id="1188229.GlitD10_0033"/>
<accession>A0A1J0A8T1</accession>
<dbReference type="Gene3D" id="3.30.530.20">
    <property type="match status" value="1"/>
</dbReference>
<dbReference type="CDD" id="cd07817">
    <property type="entry name" value="SRPBCC_8"/>
    <property type="match status" value="1"/>
</dbReference>
<proteinExistence type="predicted"/>
<evidence type="ECO:0000259" key="1">
    <source>
        <dbReference type="Pfam" id="PF03364"/>
    </source>
</evidence>
<dbReference type="AlphaFoldDB" id="A0A1J0A8T1"/>
<dbReference type="KEGG" id="glt:GlitD10_0033"/>
<gene>
    <name evidence="2" type="ORF">GlitD10_0033</name>
</gene>
<protein>
    <submittedName>
        <fullName evidence="2">Polyketide cyclase / dehydrase and lipid transport</fullName>
    </submittedName>
</protein>
<keyword evidence="3" id="KW-1185">Reference proteome</keyword>
<dbReference type="InterPro" id="IPR023393">
    <property type="entry name" value="START-like_dom_sf"/>
</dbReference>
<feature type="domain" description="Coenzyme Q-binding protein COQ10 START" evidence="1">
    <location>
        <begin position="13"/>
        <end position="119"/>
    </location>
</feature>
<dbReference type="InterPro" id="IPR047137">
    <property type="entry name" value="ORF3"/>
</dbReference>
<reference evidence="2 3" key="1">
    <citation type="submission" date="2016-10" db="EMBL/GenBank/DDBJ databases">
        <title>Description of Gloeomargarita lithophora gen. nov., sp. nov., a thylakoid-bearing basal-branching cyanobacterium with intracellular carbonates, and proposal for Gloeomargaritales ord. nov.</title>
        <authorList>
            <person name="Moreira D."/>
            <person name="Tavera R."/>
            <person name="Benzerara K."/>
            <person name="Skouri-Panet F."/>
            <person name="Couradeau E."/>
            <person name="Gerard E."/>
            <person name="Loussert C."/>
            <person name="Novelo E."/>
            <person name="Zivanovic Y."/>
            <person name="Lopez-Garcia P."/>
        </authorList>
    </citation>
    <scope>NUCLEOTIDE SEQUENCE [LARGE SCALE GENOMIC DNA]</scope>
    <source>
        <strain evidence="2 3">D10</strain>
    </source>
</reference>
<dbReference type="OrthoDB" id="539786at2"/>
<dbReference type="Pfam" id="PF03364">
    <property type="entry name" value="Polyketide_cyc"/>
    <property type="match status" value="1"/>
</dbReference>
<evidence type="ECO:0000313" key="2">
    <source>
        <dbReference type="EMBL" id="APB32334.1"/>
    </source>
</evidence>